<dbReference type="EMBL" id="JAACJM010000195">
    <property type="protein sequence ID" value="KAF5338550.1"/>
    <property type="molecule type" value="Genomic_DNA"/>
</dbReference>
<organism evidence="2 3">
    <name type="scientific">Tetrapyrgos nigripes</name>
    <dbReference type="NCBI Taxonomy" id="182062"/>
    <lineage>
        <taxon>Eukaryota</taxon>
        <taxon>Fungi</taxon>
        <taxon>Dikarya</taxon>
        <taxon>Basidiomycota</taxon>
        <taxon>Agaricomycotina</taxon>
        <taxon>Agaricomycetes</taxon>
        <taxon>Agaricomycetidae</taxon>
        <taxon>Agaricales</taxon>
        <taxon>Marasmiineae</taxon>
        <taxon>Marasmiaceae</taxon>
        <taxon>Tetrapyrgos</taxon>
    </lineage>
</organism>
<feature type="region of interest" description="Disordered" evidence="1">
    <location>
        <begin position="1"/>
        <end position="73"/>
    </location>
</feature>
<dbReference type="AlphaFoldDB" id="A0A8H5CB44"/>
<evidence type="ECO:0000256" key="1">
    <source>
        <dbReference type="SAM" id="MobiDB-lite"/>
    </source>
</evidence>
<accession>A0A8H5CB44</accession>
<comment type="caution">
    <text evidence="2">The sequence shown here is derived from an EMBL/GenBank/DDBJ whole genome shotgun (WGS) entry which is preliminary data.</text>
</comment>
<proteinExistence type="predicted"/>
<dbReference type="Proteomes" id="UP000559256">
    <property type="component" value="Unassembled WGS sequence"/>
</dbReference>
<protein>
    <submittedName>
        <fullName evidence="2">Uncharacterized protein</fullName>
    </submittedName>
</protein>
<reference evidence="2 3" key="1">
    <citation type="journal article" date="2020" name="ISME J.">
        <title>Uncovering the hidden diversity of litter-decomposition mechanisms in mushroom-forming fungi.</title>
        <authorList>
            <person name="Floudas D."/>
            <person name="Bentzer J."/>
            <person name="Ahren D."/>
            <person name="Johansson T."/>
            <person name="Persson P."/>
            <person name="Tunlid A."/>
        </authorList>
    </citation>
    <scope>NUCLEOTIDE SEQUENCE [LARGE SCALE GENOMIC DNA]</scope>
    <source>
        <strain evidence="2 3">CBS 291.85</strain>
    </source>
</reference>
<sequence length="257" mass="26922">MTPAPSDGRSHSRSHSTHASPWVGPGSSLPPQGYHPSDQWAPSSSMPAQPGFIPPKTRSHAPPGVTPGGGGTPLPSNVNVEFMGGYLNFVPMPFAGSTSLPAGGGGGMGGGMGGGYPGMTSFQAPMSSPWSTPGMAPGMGMGGMGGGNGWYGWWYGYGDIVYGSWYGYGWDGWKYGSLKIQFGYNKRGDGEAKILPWASRQRYTPENDGGIPKRNTAIAFLISPSPYSFGPFATSSNLSSIVRMLAPFRSPTARRAE</sequence>
<name>A0A8H5CB44_9AGAR</name>
<evidence type="ECO:0000313" key="2">
    <source>
        <dbReference type="EMBL" id="KAF5338550.1"/>
    </source>
</evidence>
<evidence type="ECO:0000313" key="3">
    <source>
        <dbReference type="Proteomes" id="UP000559256"/>
    </source>
</evidence>
<keyword evidence="3" id="KW-1185">Reference proteome</keyword>
<gene>
    <name evidence="2" type="ORF">D9758_016550</name>
</gene>